<sequence>MQAVGKLPQVARILETVQGDHTYIDVLIRDDISGAEIGRPTLTTVIDVKSRCILGYYISFDPPSFGTFAQCFKRCLTPKINCIGSEEFPILQDIFGLPSVVVLDNAMEFTGISTQDAMNDIGVVLIFPPVKTPEAKPFVERLFGTLNSMGFRSLEGTTLNQAQKAKRGGDYKPTASLTLNALHEIIDHLIHAYHIAGHTGLRGLPPAHVWQQDAVQYGIPVLYDLDRVDSMLAVTELRVLARDGIQIHGLMYNHGPTTNQTLESFAVKNFDRRQKLKVKYNPHDLGCIWFYHPLDHEYLRLPCTDPGYASGLTLYQHKSIEAHLEAQGLRFSTTEQRLRARLSLENKIYQVTPGLVQKQRKSLARLAAKSGTKQKLDDLGLTSITGISLLPHEPLQSRKSDAGAPPKGARRGAAKAAKTRQVNTERRKAYGEREAQINNQDNNQSVDFTDSDWKGYDYE</sequence>
<dbReference type="STRING" id="1121022.GCA_000376105_04405"/>
<dbReference type="PROSITE" id="PS50994">
    <property type="entry name" value="INTEGRASE"/>
    <property type="match status" value="1"/>
</dbReference>
<dbReference type="Proteomes" id="UP000017837">
    <property type="component" value="Unassembled WGS sequence"/>
</dbReference>
<dbReference type="OrthoDB" id="5287589at2"/>
<proteinExistence type="predicted"/>
<protein>
    <recommendedName>
        <fullName evidence="2">Integrase catalytic domain-containing protein</fullName>
    </recommendedName>
</protein>
<dbReference type="InterPro" id="IPR036397">
    <property type="entry name" value="RNaseH_sf"/>
</dbReference>
<accession>V4P1H9</accession>
<dbReference type="AlphaFoldDB" id="V4P1H9"/>
<reference evidence="3 4" key="1">
    <citation type="journal article" date="2014" name="Nature">
        <title>Sequential evolution of bacterial morphology by co-option of a developmental regulator.</title>
        <authorList>
            <person name="Jiang C."/>
            <person name="Brown P.J."/>
            <person name="Ducret A."/>
            <person name="Brun Y.V."/>
        </authorList>
    </citation>
    <scope>NUCLEOTIDE SEQUENCE [LARGE SCALE GENOMIC DNA]</scope>
    <source>
        <strain evidence="3 4">DSM 16100</strain>
    </source>
</reference>
<evidence type="ECO:0000259" key="2">
    <source>
        <dbReference type="PROSITE" id="PS50994"/>
    </source>
</evidence>
<feature type="compositionally biased region" description="Polar residues" evidence="1">
    <location>
        <begin position="436"/>
        <end position="448"/>
    </location>
</feature>
<name>V4P1H9_9CAUL</name>
<dbReference type="SUPFAM" id="SSF53098">
    <property type="entry name" value="Ribonuclease H-like"/>
    <property type="match status" value="1"/>
</dbReference>
<dbReference type="InterPro" id="IPR015378">
    <property type="entry name" value="Transposase-like_Mu_C"/>
</dbReference>
<dbReference type="PATRIC" id="fig|1121022.4.peg.4370"/>
<feature type="domain" description="Integrase catalytic" evidence="2">
    <location>
        <begin position="4"/>
        <end position="214"/>
    </location>
</feature>
<dbReference type="EMBL" id="AWGB01000081">
    <property type="protein sequence ID" value="ESQ81991.1"/>
    <property type="molecule type" value="Genomic_DNA"/>
</dbReference>
<evidence type="ECO:0000313" key="3">
    <source>
        <dbReference type="EMBL" id="ESQ81991.1"/>
    </source>
</evidence>
<evidence type="ECO:0000313" key="4">
    <source>
        <dbReference type="Proteomes" id="UP000017837"/>
    </source>
</evidence>
<feature type="compositionally biased region" description="Basic and acidic residues" evidence="1">
    <location>
        <begin position="423"/>
        <end position="435"/>
    </location>
</feature>
<keyword evidence="4" id="KW-1185">Reference proteome</keyword>
<dbReference type="GO" id="GO:0003676">
    <property type="term" value="F:nucleic acid binding"/>
    <property type="evidence" value="ECO:0007669"/>
    <property type="project" value="InterPro"/>
</dbReference>
<dbReference type="RefSeq" id="WP_018084085.1">
    <property type="nucleotide sequence ID" value="NZ_AQWM01000061.1"/>
</dbReference>
<dbReference type="eggNOG" id="COG2801">
    <property type="taxonomic scope" value="Bacteria"/>
</dbReference>
<dbReference type="GO" id="GO:0015074">
    <property type="term" value="P:DNA integration"/>
    <property type="evidence" value="ECO:0007669"/>
    <property type="project" value="InterPro"/>
</dbReference>
<dbReference type="Gene3D" id="3.30.420.10">
    <property type="entry name" value="Ribonuclease H-like superfamily/Ribonuclease H"/>
    <property type="match status" value="1"/>
</dbReference>
<dbReference type="InterPro" id="IPR012337">
    <property type="entry name" value="RNaseH-like_sf"/>
</dbReference>
<comment type="caution">
    <text evidence="3">The sequence shown here is derived from an EMBL/GenBank/DDBJ whole genome shotgun (WGS) entry which is preliminary data.</text>
</comment>
<organism evidence="3 4">
    <name type="scientific">Asticcacaulis benevestitus DSM 16100 = ATCC BAA-896</name>
    <dbReference type="NCBI Taxonomy" id="1121022"/>
    <lineage>
        <taxon>Bacteria</taxon>
        <taxon>Pseudomonadati</taxon>
        <taxon>Pseudomonadota</taxon>
        <taxon>Alphaproteobacteria</taxon>
        <taxon>Caulobacterales</taxon>
        <taxon>Caulobacteraceae</taxon>
        <taxon>Asticcacaulis</taxon>
    </lineage>
</organism>
<evidence type="ECO:0000256" key="1">
    <source>
        <dbReference type="SAM" id="MobiDB-lite"/>
    </source>
</evidence>
<gene>
    <name evidence="3" type="ORF">ABENE_21330</name>
</gene>
<feature type="region of interest" description="Disordered" evidence="1">
    <location>
        <begin position="390"/>
        <end position="459"/>
    </location>
</feature>
<dbReference type="InterPro" id="IPR001584">
    <property type="entry name" value="Integrase_cat-core"/>
</dbReference>
<dbReference type="Pfam" id="PF09299">
    <property type="entry name" value="Mu-transpos_C"/>
    <property type="match status" value="1"/>
</dbReference>